<dbReference type="PANTHER" id="PTHR46033">
    <property type="entry name" value="PROTEIN MAIN-LIKE 2"/>
    <property type="match status" value="1"/>
</dbReference>
<sequence>MLFLLLKPEVVAFTERWHPETGTFHLPIGGMTITLDDVSCLLHIPISGNMLNHLGTTCSMDEWEDMCEEHLNFPRDACRREFATNERCTYWVSQMALRPIRDTFHGLIESHIRRYGHQLKGIRQDLQMLKC</sequence>
<evidence type="ECO:0000259" key="1">
    <source>
        <dbReference type="Pfam" id="PF10536"/>
    </source>
</evidence>
<evidence type="ECO:0000313" key="3">
    <source>
        <dbReference type="Proteomes" id="UP000236291"/>
    </source>
</evidence>
<organism evidence="2 3">
    <name type="scientific">Trifolium pratense</name>
    <name type="common">Red clover</name>
    <dbReference type="NCBI Taxonomy" id="57577"/>
    <lineage>
        <taxon>Eukaryota</taxon>
        <taxon>Viridiplantae</taxon>
        <taxon>Streptophyta</taxon>
        <taxon>Embryophyta</taxon>
        <taxon>Tracheophyta</taxon>
        <taxon>Spermatophyta</taxon>
        <taxon>Magnoliopsida</taxon>
        <taxon>eudicotyledons</taxon>
        <taxon>Gunneridae</taxon>
        <taxon>Pentapetalae</taxon>
        <taxon>rosids</taxon>
        <taxon>fabids</taxon>
        <taxon>Fabales</taxon>
        <taxon>Fabaceae</taxon>
        <taxon>Papilionoideae</taxon>
        <taxon>50 kb inversion clade</taxon>
        <taxon>NPAAA clade</taxon>
        <taxon>Hologalegina</taxon>
        <taxon>IRL clade</taxon>
        <taxon>Trifolieae</taxon>
        <taxon>Trifolium</taxon>
    </lineage>
</organism>
<dbReference type="STRING" id="57577.A0A2K3K3H7"/>
<dbReference type="EMBL" id="ASHM01083748">
    <property type="protein sequence ID" value="PNX60839.1"/>
    <property type="molecule type" value="Genomic_DNA"/>
</dbReference>
<reference evidence="2 3" key="1">
    <citation type="journal article" date="2014" name="Am. J. Bot.">
        <title>Genome assembly and annotation for red clover (Trifolium pratense; Fabaceae).</title>
        <authorList>
            <person name="Istvanek J."/>
            <person name="Jaros M."/>
            <person name="Krenek A."/>
            <person name="Repkova J."/>
        </authorList>
    </citation>
    <scope>NUCLEOTIDE SEQUENCE [LARGE SCALE GENOMIC DNA]</scope>
    <source>
        <strain evidence="3">cv. Tatra</strain>
        <tissue evidence="2">Young leaves</tissue>
    </source>
</reference>
<dbReference type="InterPro" id="IPR019557">
    <property type="entry name" value="AminoTfrase-like_pln_mobile"/>
</dbReference>
<proteinExistence type="predicted"/>
<dbReference type="GO" id="GO:0010073">
    <property type="term" value="P:meristem maintenance"/>
    <property type="evidence" value="ECO:0007669"/>
    <property type="project" value="InterPro"/>
</dbReference>
<dbReference type="Proteomes" id="UP000236291">
    <property type="component" value="Unassembled WGS sequence"/>
</dbReference>
<comment type="caution">
    <text evidence="2">The sequence shown here is derived from an EMBL/GenBank/DDBJ whole genome shotgun (WGS) entry which is preliminary data.</text>
</comment>
<gene>
    <name evidence="2" type="ORF">L195_g052141</name>
</gene>
<dbReference type="PANTHER" id="PTHR46033:SF8">
    <property type="entry name" value="PROTEIN MAINTENANCE OF MERISTEMS-LIKE"/>
    <property type="match status" value="1"/>
</dbReference>
<dbReference type="Pfam" id="PF10536">
    <property type="entry name" value="PMD"/>
    <property type="match status" value="1"/>
</dbReference>
<dbReference type="InterPro" id="IPR044824">
    <property type="entry name" value="MAIN-like"/>
</dbReference>
<evidence type="ECO:0000313" key="2">
    <source>
        <dbReference type="EMBL" id="PNX60839.1"/>
    </source>
</evidence>
<name>A0A2K3K3H7_TRIPR</name>
<accession>A0A2K3K3H7</accession>
<protein>
    <submittedName>
        <fullName evidence="2">Serine/threonine protein phosphatase 7 long form</fullName>
    </submittedName>
</protein>
<reference evidence="2 3" key="2">
    <citation type="journal article" date="2017" name="Front. Plant Sci.">
        <title>Gene Classification and Mining of Molecular Markers Useful in Red Clover (Trifolium pratense) Breeding.</title>
        <authorList>
            <person name="Istvanek J."/>
            <person name="Dluhosova J."/>
            <person name="Dluhos P."/>
            <person name="Patkova L."/>
            <person name="Nedelnik J."/>
            <person name="Repkova J."/>
        </authorList>
    </citation>
    <scope>NUCLEOTIDE SEQUENCE [LARGE SCALE GENOMIC DNA]</scope>
    <source>
        <strain evidence="3">cv. Tatra</strain>
        <tissue evidence="2">Young leaves</tissue>
    </source>
</reference>
<feature type="domain" description="Aminotransferase-like plant mobile" evidence="1">
    <location>
        <begin position="10"/>
        <end position="96"/>
    </location>
</feature>
<dbReference type="AlphaFoldDB" id="A0A2K3K3H7"/>